<name>A0A2G9TLE1_TELCI</name>
<dbReference type="AlphaFoldDB" id="A0A2G9TLE1"/>
<gene>
    <name evidence="1" type="ORF">TELCIR_20400</name>
</gene>
<dbReference type="PANTHER" id="PTHR31369">
    <property type="entry name" value="PROTEIN CBG02325-RELATED"/>
    <property type="match status" value="1"/>
</dbReference>
<evidence type="ECO:0000313" key="2">
    <source>
        <dbReference type="Proteomes" id="UP000230423"/>
    </source>
</evidence>
<dbReference type="EMBL" id="KZ362092">
    <property type="protein sequence ID" value="PIO58170.1"/>
    <property type="molecule type" value="Genomic_DNA"/>
</dbReference>
<dbReference type="Proteomes" id="UP000230423">
    <property type="component" value="Unassembled WGS sequence"/>
</dbReference>
<organism evidence="1 2">
    <name type="scientific">Teladorsagia circumcincta</name>
    <name type="common">Brown stomach worm</name>
    <name type="synonym">Ostertagia circumcincta</name>
    <dbReference type="NCBI Taxonomy" id="45464"/>
    <lineage>
        <taxon>Eukaryota</taxon>
        <taxon>Metazoa</taxon>
        <taxon>Ecdysozoa</taxon>
        <taxon>Nematoda</taxon>
        <taxon>Chromadorea</taxon>
        <taxon>Rhabditida</taxon>
        <taxon>Rhabditina</taxon>
        <taxon>Rhabditomorpha</taxon>
        <taxon>Strongyloidea</taxon>
        <taxon>Trichostrongylidae</taxon>
        <taxon>Teladorsagia</taxon>
    </lineage>
</organism>
<keyword evidence="2" id="KW-1185">Reference proteome</keyword>
<reference evidence="1 2" key="1">
    <citation type="submission" date="2015-09" db="EMBL/GenBank/DDBJ databases">
        <title>Draft genome of the parasitic nematode Teladorsagia circumcincta isolate WARC Sus (inbred).</title>
        <authorList>
            <person name="Mitreva M."/>
        </authorList>
    </citation>
    <scope>NUCLEOTIDE SEQUENCE [LARGE SCALE GENOMIC DNA]</scope>
    <source>
        <strain evidence="1 2">S</strain>
    </source>
</reference>
<proteinExistence type="predicted"/>
<protein>
    <submittedName>
        <fullName evidence="1">Uncharacterized protein</fullName>
    </submittedName>
</protein>
<feature type="non-terminal residue" evidence="1">
    <location>
        <position position="1"/>
    </location>
</feature>
<sequence length="165" mass="16887">GAPTETALRILDSSLSANSTDVTVEGSNRVKRQGGGGCGCGCGCCGCGGGGGGGGCGCCCCRPRCCCTCTTCRTCCCTRCCTCCRPCCGCGCGCCGCGGGGGGRKRRSLENLRIRLGAKKSAELKGEEHPIAEYPRQKRDIMCHNECISPAGGHFGHEHDIYGDY</sequence>
<evidence type="ECO:0000313" key="1">
    <source>
        <dbReference type="EMBL" id="PIO58170.1"/>
    </source>
</evidence>
<dbReference type="OrthoDB" id="5872336at2759"/>
<accession>A0A2G9TLE1</accession>